<dbReference type="EMBL" id="UYSL01006894">
    <property type="protein sequence ID" value="VDL67625.1"/>
    <property type="molecule type" value="Genomic_DNA"/>
</dbReference>
<evidence type="ECO:0000313" key="2">
    <source>
        <dbReference type="Proteomes" id="UP000271162"/>
    </source>
</evidence>
<accession>A0A0N4XND6</accession>
<reference evidence="3" key="1">
    <citation type="submission" date="2017-02" db="UniProtKB">
        <authorList>
            <consortium name="WormBaseParasite"/>
        </authorList>
    </citation>
    <scope>IDENTIFICATION</scope>
</reference>
<evidence type="ECO:0000313" key="3">
    <source>
        <dbReference type="WBParaSite" id="NBR_0000403801-mRNA-1"/>
    </source>
</evidence>
<sequence length="98" mass="10835">MRDGGEVPLGESAKLGGQVLLCMMITSHLLGVGRQLLGRGGGSEHAVWTETGREEGNPRLGQHFPARALCSRERKFLEEKFFRRKDTLKAKIKSILST</sequence>
<keyword evidence="2" id="KW-1185">Reference proteome</keyword>
<proteinExistence type="predicted"/>
<gene>
    <name evidence="1" type="ORF">NBR_LOCUS4036</name>
</gene>
<name>A0A0N4XND6_NIPBR</name>
<evidence type="ECO:0000313" key="1">
    <source>
        <dbReference type="EMBL" id="VDL67625.1"/>
    </source>
</evidence>
<dbReference type="Proteomes" id="UP000271162">
    <property type="component" value="Unassembled WGS sequence"/>
</dbReference>
<dbReference type="WBParaSite" id="NBR_0000403801-mRNA-1">
    <property type="protein sequence ID" value="NBR_0000403801-mRNA-1"/>
    <property type="gene ID" value="NBR_0000403801"/>
</dbReference>
<organism evidence="3">
    <name type="scientific">Nippostrongylus brasiliensis</name>
    <name type="common">Rat hookworm</name>
    <dbReference type="NCBI Taxonomy" id="27835"/>
    <lineage>
        <taxon>Eukaryota</taxon>
        <taxon>Metazoa</taxon>
        <taxon>Ecdysozoa</taxon>
        <taxon>Nematoda</taxon>
        <taxon>Chromadorea</taxon>
        <taxon>Rhabditida</taxon>
        <taxon>Rhabditina</taxon>
        <taxon>Rhabditomorpha</taxon>
        <taxon>Strongyloidea</taxon>
        <taxon>Heligmosomidae</taxon>
        <taxon>Nippostrongylus</taxon>
    </lineage>
</organism>
<reference evidence="1 2" key="2">
    <citation type="submission" date="2018-11" db="EMBL/GenBank/DDBJ databases">
        <authorList>
            <consortium name="Pathogen Informatics"/>
        </authorList>
    </citation>
    <scope>NUCLEOTIDE SEQUENCE [LARGE SCALE GENOMIC DNA]</scope>
</reference>
<dbReference type="AlphaFoldDB" id="A0A0N4XND6"/>
<protein>
    <submittedName>
        <fullName evidence="3">Homeobox domain-containing protein</fullName>
    </submittedName>
</protein>